<dbReference type="FunFam" id="3.40.50.720:FF:000214">
    <property type="entry name" value="L-xylulose reductase"/>
    <property type="match status" value="1"/>
</dbReference>
<accession>A0AAV2HWU8</accession>
<dbReference type="GO" id="GO:0004090">
    <property type="term" value="F:carbonyl reductase (NADPH) activity"/>
    <property type="evidence" value="ECO:0007669"/>
    <property type="project" value="TreeGrafter"/>
</dbReference>
<keyword evidence="4" id="KW-0560">Oxidoreductase</keyword>
<evidence type="ECO:0000256" key="1">
    <source>
        <dbReference type="ARBA" id="ARBA00006484"/>
    </source>
</evidence>
<protein>
    <recommendedName>
        <fullName evidence="5">Ketoreductase domain-containing protein</fullName>
    </recommendedName>
</protein>
<evidence type="ECO:0000313" key="6">
    <source>
        <dbReference type="EMBL" id="CAL1538127.1"/>
    </source>
</evidence>
<evidence type="ECO:0000256" key="2">
    <source>
        <dbReference type="ARBA" id="ARBA00011881"/>
    </source>
</evidence>
<comment type="subunit">
    <text evidence="2">Homotetramer.</text>
</comment>
<dbReference type="InterPro" id="IPR002347">
    <property type="entry name" value="SDR_fam"/>
</dbReference>
<dbReference type="EMBL" id="CAXITT010000286">
    <property type="protein sequence ID" value="CAL1538127.1"/>
    <property type="molecule type" value="Genomic_DNA"/>
</dbReference>
<proteinExistence type="inferred from homology"/>
<evidence type="ECO:0000313" key="7">
    <source>
        <dbReference type="Proteomes" id="UP001497497"/>
    </source>
</evidence>
<dbReference type="SUPFAM" id="SSF51735">
    <property type="entry name" value="NAD(P)-binding Rossmann-fold domains"/>
    <property type="match status" value="1"/>
</dbReference>
<sequence length="244" mass="26032">MEIKFDGKRALVTGGGKGIGRGIAIRLAECGAQTVAVSRTEADLAALRAEHPSIETHVVDLSDWTTARRAIESLGHFDLLVNSAGVSRIAPFVDVKEEDFDFVFNTNIKALFNVSQAVAKSMIARETGGAIVNISSAASTQAVSEHAVYCSSKGAVDSLTTVMALELARYNIRTNAVNPTAVMTDMGKYSWSDPAKAQPLINRIPLRRFAEVEDVVNAVIWLLSDKAGYVNGVTLPLEGGLLVA</sequence>
<dbReference type="GO" id="GO:0050038">
    <property type="term" value="F:L-xylulose reductase (NADPH) activity"/>
    <property type="evidence" value="ECO:0007669"/>
    <property type="project" value="TreeGrafter"/>
</dbReference>
<dbReference type="InterPro" id="IPR020904">
    <property type="entry name" value="Sc_DH/Rdtase_CS"/>
</dbReference>
<comment type="similarity">
    <text evidence="1">Belongs to the short-chain dehydrogenases/reductases (SDR) family.</text>
</comment>
<feature type="domain" description="Ketoreductase" evidence="5">
    <location>
        <begin position="8"/>
        <end position="186"/>
    </location>
</feature>
<keyword evidence="7" id="KW-1185">Reference proteome</keyword>
<dbReference type="Pfam" id="PF13561">
    <property type="entry name" value="adh_short_C2"/>
    <property type="match status" value="1"/>
</dbReference>
<dbReference type="PANTHER" id="PTHR44252:SF3">
    <property type="entry name" value="D-ERYTHRULOSE REDUCTASE-RELATED"/>
    <property type="match status" value="1"/>
</dbReference>
<dbReference type="SMART" id="SM00822">
    <property type="entry name" value="PKS_KR"/>
    <property type="match status" value="1"/>
</dbReference>
<dbReference type="GO" id="GO:0006629">
    <property type="term" value="P:lipid metabolic process"/>
    <property type="evidence" value="ECO:0007669"/>
    <property type="project" value="UniProtKB-ARBA"/>
</dbReference>
<dbReference type="GO" id="GO:0005997">
    <property type="term" value="P:xylulose metabolic process"/>
    <property type="evidence" value="ECO:0007669"/>
    <property type="project" value="TreeGrafter"/>
</dbReference>
<gene>
    <name evidence="6" type="ORF">GSLYS_00011948001</name>
</gene>
<name>A0AAV2HWU8_LYMST</name>
<dbReference type="PROSITE" id="PS00061">
    <property type="entry name" value="ADH_SHORT"/>
    <property type="match status" value="1"/>
</dbReference>
<dbReference type="Proteomes" id="UP001497497">
    <property type="component" value="Unassembled WGS sequence"/>
</dbReference>
<dbReference type="AlphaFoldDB" id="A0AAV2HWU8"/>
<evidence type="ECO:0000256" key="3">
    <source>
        <dbReference type="ARBA" id="ARBA00022857"/>
    </source>
</evidence>
<keyword evidence="3" id="KW-0521">NADP</keyword>
<dbReference type="InterPro" id="IPR051737">
    <property type="entry name" value="L-xylulose/Carbonyl_redctase"/>
</dbReference>
<dbReference type="GO" id="GO:0006006">
    <property type="term" value="P:glucose metabolic process"/>
    <property type="evidence" value="ECO:0007669"/>
    <property type="project" value="TreeGrafter"/>
</dbReference>
<dbReference type="PRINTS" id="PR00080">
    <property type="entry name" value="SDRFAMILY"/>
</dbReference>
<reference evidence="6 7" key="1">
    <citation type="submission" date="2024-04" db="EMBL/GenBank/DDBJ databases">
        <authorList>
            <consortium name="Genoscope - CEA"/>
            <person name="William W."/>
        </authorList>
    </citation>
    <scope>NUCLEOTIDE SEQUENCE [LARGE SCALE GENOMIC DNA]</scope>
</reference>
<dbReference type="InterPro" id="IPR057326">
    <property type="entry name" value="KR_dom"/>
</dbReference>
<evidence type="ECO:0000256" key="4">
    <source>
        <dbReference type="ARBA" id="ARBA00023002"/>
    </source>
</evidence>
<organism evidence="6 7">
    <name type="scientific">Lymnaea stagnalis</name>
    <name type="common">Great pond snail</name>
    <name type="synonym">Helix stagnalis</name>
    <dbReference type="NCBI Taxonomy" id="6523"/>
    <lineage>
        <taxon>Eukaryota</taxon>
        <taxon>Metazoa</taxon>
        <taxon>Spiralia</taxon>
        <taxon>Lophotrochozoa</taxon>
        <taxon>Mollusca</taxon>
        <taxon>Gastropoda</taxon>
        <taxon>Heterobranchia</taxon>
        <taxon>Euthyneura</taxon>
        <taxon>Panpulmonata</taxon>
        <taxon>Hygrophila</taxon>
        <taxon>Lymnaeoidea</taxon>
        <taxon>Lymnaeidae</taxon>
        <taxon>Lymnaea</taxon>
    </lineage>
</organism>
<dbReference type="InterPro" id="IPR036291">
    <property type="entry name" value="NAD(P)-bd_dom_sf"/>
</dbReference>
<dbReference type="PANTHER" id="PTHR44252">
    <property type="entry name" value="D-ERYTHRULOSE REDUCTASE"/>
    <property type="match status" value="1"/>
</dbReference>
<dbReference type="Gene3D" id="3.40.50.720">
    <property type="entry name" value="NAD(P)-binding Rossmann-like Domain"/>
    <property type="match status" value="1"/>
</dbReference>
<comment type="caution">
    <text evidence="6">The sequence shown here is derived from an EMBL/GenBank/DDBJ whole genome shotgun (WGS) entry which is preliminary data.</text>
</comment>
<dbReference type="PRINTS" id="PR00081">
    <property type="entry name" value="GDHRDH"/>
</dbReference>
<evidence type="ECO:0000259" key="5">
    <source>
        <dbReference type="SMART" id="SM00822"/>
    </source>
</evidence>